<feature type="compositionally biased region" description="Low complexity" evidence="1">
    <location>
        <begin position="125"/>
        <end position="136"/>
    </location>
</feature>
<dbReference type="EMBL" id="CP012670">
    <property type="protein sequence ID" value="AUX25136.1"/>
    <property type="molecule type" value="Genomic_DNA"/>
</dbReference>
<feature type="compositionally biased region" description="Basic residues" evidence="1">
    <location>
        <begin position="137"/>
        <end position="152"/>
    </location>
</feature>
<protein>
    <submittedName>
        <fullName evidence="2">Uncharacterized protein</fullName>
    </submittedName>
</protein>
<evidence type="ECO:0000313" key="3">
    <source>
        <dbReference type="Proteomes" id="UP000295781"/>
    </source>
</evidence>
<reference evidence="2 3" key="1">
    <citation type="submission" date="2015-09" db="EMBL/GenBank/DDBJ databases">
        <title>Sorangium comparison.</title>
        <authorList>
            <person name="Zaburannyi N."/>
            <person name="Bunk B."/>
            <person name="Overmann J."/>
            <person name="Mueller R."/>
        </authorList>
    </citation>
    <scope>NUCLEOTIDE SEQUENCE [LARGE SCALE GENOMIC DNA]</scope>
    <source>
        <strain evidence="2 3">So ceGT47</strain>
    </source>
</reference>
<accession>A0A4P2Q7J9</accession>
<name>A0A4P2Q7J9_SORCE</name>
<sequence>MDKMTLTGPQQAVYEFVAKHGAVEMVQLKSRGLDVRAANNLVKNGVLTLTNNVYRIKARKKAGKDEEVPQSAVVEAAPVSQPSEVAPAAQGIAPVTEAPDESAPAVEAANDVEKAPETATEGSEPQAGQPAAGKPAAGKKAKAAKAPKAPRAKKTVTTATGFCLCGCGAELGPKRRFALGHDAKLHSIVLKVARGQAGRGALPEACFDKSSATVAYLRGAPWMTDEIREAIGL</sequence>
<evidence type="ECO:0000313" key="2">
    <source>
        <dbReference type="EMBL" id="AUX25136.1"/>
    </source>
</evidence>
<dbReference type="Proteomes" id="UP000295781">
    <property type="component" value="Chromosome"/>
</dbReference>
<dbReference type="RefSeq" id="WP_129351868.1">
    <property type="nucleotide sequence ID" value="NZ_CP012670.1"/>
</dbReference>
<feature type="region of interest" description="Disordered" evidence="1">
    <location>
        <begin position="97"/>
        <end position="152"/>
    </location>
</feature>
<proteinExistence type="predicted"/>
<dbReference type="AlphaFoldDB" id="A0A4P2Q7J9"/>
<organism evidence="2 3">
    <name type="scientific">Sorangium cellulosum</name>
    <name type="common">Polyangium cellulosum</name>
    <dbReference type="NCBI Taxonomy" id="56"/>
    <lineage>
        <taxon>Bacteria</taxon>
        <taxon>Pseudomonadati</taxon>
        <taxon>Myxococcota</taxon>
        <taxon>Polyangia</taxon>
        <taxon>Polyangiales</taxon>
        <taxon>Polyangiaceae</taxon>
        <taxon>Sorangium</taxon>
    </lineage>
</organism>
<evidence type="ECO:0000256" key="1">
    <source>
        <dbReference type="SAM" id="MobiDB-lite"/>
    </source>
</evidence>
<gene>
    <name evidence="2" type="ORF">SOCEGT47_056800</name>
</gene>
<dbReference type="OrthoDB" id="5519883at2"/>